<proteinExistence type="predicted"/>
<protein>
    <submittedName>
        <fullName evidence="2">Uncharacterized protein</fullName>
    </submittedName>
</protein>
<evidence type="ECO:0000313" key="3">
    <source>
        <dbReference type="Proteomes" id="UP000887229"/>
    </source>
</evidence>
<accession>A0A9P8CKX6</accession>
<keyword evidence="3" id="KW-1185">Reference proteome</keyword>
<evidence type="ECO:0000256" key="1">
    <source>
        <dbReference type="SAM" id="MobiDB-lite"/>
    </source>
</evidence>
<name>A0A9P8CKX6_9HYPO</name>
<gene>
    <name evidence="2" type="ORF">F5Z01DRAFT_368761</name>
</gene>
<evidence type="ECO:0000313" key="2">
    <source>
        <dbReference type="EMBL" id="KAG9250497.1"/>
    </source>
</evidence>
<dbReference type="RefSeq" id="XP_046114421.1">
    <property type="nucleotide sequence ID" value="XM_046259331.1"/>
</dbReference>
<organism evidence="2 3">
    <name type="scientific">Emericellopsis atlantica</name>
    <dbReference type="NCBI Taxonomy" id="2614577"/>
    <lineage>
        <taxon>Eukaryota</taxon>
        <taxon>Fungi</taxon>
        <taxon>Dikarya</taxon>
        <taxon>Ascomycota</taxon>
        <taxon>Pezizomycotina</taxon>
        <taxon>Sordariomycetes</taxon>
        <taxon>Hypocreomycetidae</taxon>
        <taxon>Hypocreales</taxon>
        <taxon>Bionectriaceae</taxon>
        <taxon>Emericellopsis</taxon>
    </lineage>
</organism>
<dbReference type="EMBL" id="MU251277">
    <property type="protein sequence ID" value="KAG9250497.1"/>
    <property type="molecule type" value="Genomic_DNA"/>
</dbReference>
<sequence length="203" mass="22712">MREAKRPARENYERLSDCSSEESLASALAQSSEVTVRVTGVSEMDWPGGVCRNGSVHSGRADMDWIEWGFLPLSLAYHGRGVPTSPLEHAVSSGLLPLTPGGWPLVSTSSLLIDPEPAAYLRRSDGPLWGWKWSNWFFSIPRHNGPLRPQLFVRRRSSIDYNAQAPVVTDYFFSHRLPDGTRPAKRSGWRPWRPRQGLSGSDP</sequence>
<dbReference type="AlphaFoldDB" id="A0A9P8CKX6"/>
<reference evidence="2" key="1">
    <citation type="journal article" date="2021" name="IMA Fungus">
        <title>Genomic characterization of three marine fungi, including Emericellopsis atlantica sp. nov. with signatures of a generalist lifestyle and marine biomass degradation.</title>
        <authorList>
            <person name="Hagestad O.C."/>
            <person name="Hou L."/>
            <person name="Andersen J.H."/>
            <person name="Hansen E.H."/>
            <person name="Altermark B."/>
            <person name="Li C."/>
            <person name="Kuhnert E."/>
            <person name="Cox R.J."/>
            <person name="Crous P.W."/>
            <person name="Spatafora J.W."/>
            <person name="Lail K."/>
            <person name="Amirebrahimi M."/>
            <person name="Lipzen A."/>
            <person name="Pangilinan J."/>
            <person name="Andreopoulos W."/>
            <person name="Hayes R.D."/>
            <person name="Ng V."/>
            <person name="Grigoriev I.V."/>
            <person name="Jackson S.A."/>
            <person name="Sutton T.D.S."/>
            <person name="Dobson A.D.W."/>
            <person name="Rama T."/>
        </authorList>
    </citation>
    <scope>NUCLEOTIDE SEQUENCE</scope>
    <source>
        <strain evidence="2">TS7</strain>
    </source>
</reference>
<dbReference type="Proteomes" id="UP000887229">
    <property type="component" value="Unassembled WGS sequence"/>
</dbReference>
<dbReference type="GeneID" id="70290234"/>
<comment type="caution">
    <text evidence="2">The sequence shown here is derived from an EMBL/GenBank/DDBJ whole genome shotgun (WGS) entry which is preliminary data.</text>
</comment>
<feature type="region of interest" description="Disordered" evidence="1">
    <location>
        <begin position="181"/>
        <end position="203"/>
    </location>
</feature>